<dbReference type="InterPro" id="IPR037069">
    <property type="entry name" value="AcylCoA_DH/ox_N_sf"/>
</dbReference>
<dbReference type="InterPro" id="IPR013786">
    <property type="entry name" value="AcylCoA_DH/ox_N"/>
</dbReference>
<keyword evidence="11" id="KW-1185">Reference proteome</keyword>
<evidence type="ECO:0000256" key="6">
    <source>
        <dbReference type="RuleBase" id="RU362125"/>
    </source>
</evidence>
<evidence type="ECO:0000256" key="2">
    <source>
        <dbReference type="ARBA" id="ARBA00009347"/>
    </source>
</evidence>
<protein>
    <submittedName>
        <fullName evidence="10">Acyl-CoA dehydrogenase</fullName>
    </submittedName>
</protein>
<dbReference type="GO" id="GO:0003995">
    <property type="term" value="F:acyl-CoA dehydrogenase activity"/>
    <property type="evidence" value="ECO:0007669"/>
    <property type="project" value="InterPro"/>
</dbReference>
<dbReference type="InterPro" id="IPR009100">
    <property type="entry name" value="AcylCoA_DH/oxidase_NM_dom_sf"/>
</dbReference>
<dbReference type="Proteomes" id="UP000309454">
    <property type="component" value="Unassembled WGS sequence"/>
</dbReference>
<dbReference type="InterPro" id="IPR036250">
    <property type="entry name" value="AcylCo_DH-like_C"/>
</dbReference>
<dbReference type="Gene3D" id="1.20.140.10">
    <property type="entry name" value="Butyryl-CoA Dehydrogenase, subunit A, domain 3"/>
    <property type="match status" value="1"/>
</dbReference>
<evidence type="ECO:0000256" key="3">
    <source>
        <dbReference type="ARBA" id="ARBA00022630"/>
    </source>
</evidence>
<evidence type="ECO:0000313" key="11">
    <source>
        <dbReference type="Proteomes" id="UP000309454"/>
    </source>
</evidence>
<evidence type="ECO:0000256" key="4">
    <source>
        <dbReference type="ARBA" id="ARBA00022827"/>
    </source>
</evidence>
<dbReference type="RefSeq" id="WP_136846003.1">
    <property type="nucleotide sequence ID" value="NZ_CAPYQC010000001.1"/>
</dbReference>
<feature type="domain" description="Acyl-CoA oxidase/dehydrogenase middle" evidence="8">
    <location>
        <begin position="120"/>
        <end position="215"/>
    </location>
</feature>
<dbReference type="Pfam" id="PF02770">
    <property type="entry name" value="Acyl-CoA_dh_M"/>
    <property type="match status" value="1"/>
</dbReference>
<evidence type="ECO:0000259" key="9">
    <source>
        <dbReference type="Pfam" id="PF02771"/>
    </source>
</evidence>
<dbReference type="OrthoDB" id="9770681at2"/>
<sequence>MDFKITDEQELLLESLEEWIEGCGFDQRYFDEHWEQAQFPAEYYKALFDSPFGKVGLPEQYGGTELDFLTMVLLDEKFAELGRPSLTTTMLNIEDIMMFGSEEQKKAISDKVDEGRLPFALGFTEPQAGSDSNAYACTATRKDGKVYINGHKSFITNASDTDLMLTMTRDFSVEPALNAMSLWMVPLNAPGVKIEPMHKIGQRMLSMCEVYLDNVEIEEKDLVGEEGKGFFMLMKNFEIERVLIAATALGGAKRAYNEAVNYANERIQFGKPIGQFQLIQRMIVEMTAKIKACEAFLYATAWKYDQGESLRIDSALVKYLVTRLANEIADDCVQIMGGIGYTEDSISSKVWRDLRTARIGGGTDEILIHAASRPILKEFAKKNH</sequence>
<dbReference type="SUPFAM" id="SSF56645">
    <property type="entry name" value="Acyl-CoA dehydrogenase NM domain-like"/>
    <property type="match status" value="1"/>
</dbReference>
<dbReference type="EMBL" id="SSTM01000005">
    <property type="protein sequence ID" value="TJW09936.1"/>
    <property type="molecule type" value="Genomic_DNA"/>
</dbReference>
<feature type="domain" description="Acyl-CoA dehydrogenase/oxidase C-terminal" evidence="7">
    <location>
        <begin position="227"/>
        <end position="371"/>
    </location>
</feature>
<dbReference type="FunFam" id="1.20.140.10:FF:000001">
    <property type="entry name" value="Acyl-CoA dehydrogenase"/>
    <property type="match status" value="1"/>
</dbReference>
<dbReference type="InterPro" id="IPR006089">
    <property type="entry name" value="Acyl-CoA_DH_CS"/>
</dbReference>
<gene>
    <name evidence="10" type="ORF">E5982_07600</name>
</gene>
<dbReference type="InterPro" id="IPR009075">
    <property type="entry name" value="AcylCo_DH/oxidase_C"/>
</dbReference>
<keyword evidence="5 6" id="KW-0560">Oxidoreductase</keyword>
<dbReference type="InterPro" id="IPR006091">
    <property type="entry name" value="Acyl-CoA_Oxase/DH_mid-dom"/>
</dbReference>
<comment type="cofactor">
    <cofactor evidence="1 6">
        <name>FAD</name>
        <dbReference type="ChEBI" id="CHEBI:57692"/>
    </cofactor>
</comment>
<dbReference type="CDD" id="cd00567">
    <property type="entry name" value="ACAD"/>
    <property type="match status" value="1"/>
</dbReference>
<dbReference type="Gene3D" id="2.40.110.10">
    <property type="entry name" value="Butyryl-CoA Dehydrogenase, subunit A, domain 2"/>
    <property type="match status" value="1"/>
</dbReference>
<keyword evidence="4 6" id="KW-0274">FAD</keyword>
<evidence type="ECO:0000259" key="8">
    <source>
        <dbReference type="Pfam" id="PF02770"/>
    </source>
</evidence>
<name>A0A4T9T6H0_9ACTN</name>
<evidence type="ECO:0000313" key="10">
    <source>
        <dbReference type="EMBL" id="TJW09936.1"/>
    </source>
</evidence>
<evidence type="ECO:0000256" key="5">
    <source>
        <dbReference type="ARBA" id="ARBA00023002"/>
    </source>
</evidence>
<dbReference type="PROSITE" id="PS00073">
    <property type="entry name" value="ACYL_COA_DH_2"/>
    <property type="match status" value="1"/>
</dbReference>
<dbReference type="Pfam" id="PF00441">
    <property type="entry name" value="Acyl-CoA_dh_1"/>
    <property type="match status" value="1"/>
</dbReference>
<organism evidence="10 11">
    <name type="scientific">Parvibacter caecicola</name>
    <dbReference type="NCBI Taxonomy" id="747645"/>
    <lineage>
        <taxon>Bacteria</taxon>
        <taxon>Bacillati</taxon>
        <taxon>Actinomycetota</taxon>
        <taxon>Coriobacteriia</taxon>
        <taxon>Coriobacteriales</taxon>
        <taxon>Coriobacteriaceae</taxon>
        <taxon>Parvibacter</taxon>
    </lineage>
</organism>
<evidence type="ECO:0000256" key="1">
    <source>
        <dbReference type="ARBA" id="ARBA00001974"/>
    </source>
</evidence>
<dbReference type="AlphaFoldDB" id="A0A4T9T6H0"/>
<dbReference type="FunFam" id="2.40.110.10:FF:000002">
    <property type="entry name" value="Acyl-CoA dehydrogenase fadE12"/>
    <property type="match status" value="1"/>
</dbReference>
<keyword evidence="3 6" id="KW-0285">Flavoprotein</keyword>
<dbReference type="PANTHER" id="PTHR43884">
    <property type="entry name" value="ACYL-COA DEHYDROGENASE"/>
    <property type="match status" value="1"/>
</dbReference>
<reference evidence="10 11" key="1">
    <citation type="submission" date="2019-04" db="EMBL/GenBank/DDBJ databases">
        <title>Microbes associate with the intestines of laboratory mice.</title>
        <authorList>
            <person name="Navarre W."/>
            <person name="Wong E."/>
            <person name="Huang K.C."/>
            <person name="Tropini C."/>
            <person name="Ng K."/>
            <person name="Yu B."/>
        </authorList>
    </citation>
    <scope>NUCLEOTIDE SEQUENCE [LARGE SCALE GENOMIC DNA]</scope>
    <source>
        <strain evidence="10 11">NM48_B13</strain>
    </source>
</reference>
<proteinExistence type="inferred from homology"/>
<accession>A0A4T9T6H0</accession>
<dbReference type="GO" id="GO:0050660">
    <property type="term" value="F:flavin adenine dinucleotide binding"/>
    <property type="evidence" value="ECO:0007669"/>
    <property type="project" value="InterPro"/>
</dbReference>
<comment type="similarity">
    <text evidence="2 6">Belongs to the acyl-CoA dehydrogenase family.</text>
</comment>
<dbReference type="Pfam" id="PF02771">
    <property type="entry name" value="Acyl-CoA_dh_N"/>
    <property type="match status" value="1"/>
</dbReference>
<feature type="domain" description="Acyl-CoA dehydrogenase/oxidase N-terminal" evidence="9">
    <location>
        <begin position="6"/>
        <end position="109"/>
    </location>
</feature>
<evidence type="ECO:0000259" key="7">
    <source>
        <dbReference type="Pfam" id="PF00441"/>
    </source>
</evidence>
<comment type="caution">
    <text evidence="10">The sequence shown here is derived from an EMBL/GenBank/DDBJ whole genome shotgun (WGS) entry which is preliminary data.</text>
</comment>
<dbReference type="PANTHER" id="PTHR43884:SF12">
    <property type="entry name" value="ISOVALERYL-COA DEHYDROGENASE, MITOCHONDRIAL-RELATED"/>
    <property type="match status" value="1"/>
</dbReference>
<dbReference type="Gene3D" id="1.10.540.10">
    <property type="entry name" value="Acyl-CoA dehydrogenase/oxidase, N-terminal domain"/>
    <property type="match status" value="1"/>
</dbReference>
<dbReference type="SUPFAM" id="SSF47203">
    <property type="entry name" value="Acyl-CoA dehydrogenase C-terminal domain-like"/>
    <property type="match status" value="1"/>
</dbReference>
<dbReference type="InterPro" id="IPR046373">
    <property type="entry name" value="Acyl-CoA_Oxase/DH_mid-dom_sf"/>
</dbReference>